<reference evidence="9" key="3">
    <citation type="submission" date="2016-01" db="EMBL/GenBank/DDBJ databases">
        <authorList>
            <person name="Mitreva M."/>
            <person name="Pepin K.H."/>
            <person name="Mihindukulasuriya K.A."/>
            <person name="Fulton R."/>
            <person name="Fronick C."/>
            <person name="O'Laughlin M."/>
            <person name="Miner T."/>
            <person name="Herter B."/>
            <person name="Rosa B.A."/>
            <person name="Cordes M."/>
            <person name="Tomlinson C."/>
            <person name="Wollam A."/>
            <person name="Palsikar V.B."/>
            <person name="Mardis E.R."/>
            <person name="Wilson R.K."/>
        </authorList>
    </citation>
    <scope>NUCLEOTIDE SEQUENCE [LARGE SCALE GENOMIC DNA]</scope>
    <source>
        <strain evidence="9">GED7749B</strain>
    </source>
</reference>
<protein>
    <submittedName>
        <fullName evidence="7">Beta-phosphoglucomutase</fullName>
    </submittedName>
</protein>
<dbReference type="SFLD" id="SFLDS00003">
    <property type="entry name" value="Haloacid_Dehalogenase"/>
    <property type="match status" value="1"/>
</dbReference>
<dbReference type="GeneID" id="93258233"/>
<dbReference type="InterPro" id="IPR006439">
    <property type="entry name" value="HAD-SF_hydro_IA"/>
</dbReference>
<dbReference type="STRING" id="1398.AB434_0886"/>
<dbReference type="Proteomes" id="UP000032024">
    <property type="component" value="Chromosome"/>
</dbReference>
<dbReference type="CDD" id="cd02598">
    <property type="entry name" value="HAD_BPGM"/>
    <property type="match status" value="1"/>
</dbReference>
<sequence length="227" mass="25151">MAASHIQAVLFDLDGVITDTAEYHYLAWKKLADELQVPFDRHFNEALKGLSRMDSLKKILENARPEPSFSKEKLSELADRKNEYYKELIRQISPADLLPGIHNLLEDIKERGIKTALASASKNAMFVIDRLGVASFFDEIVDAARIQHGKPDPEIFLTGARKLDADPAFCIGIEDAEAGIQAIKAAGMFAVGVGTPENMKQADFLVEGTQDLDFEKIESAFLLKNKG</sequence>
<feature type="active site" description="Nucleophile" evidence="2">
    <location>
        <position position="12"/>
    </location>
</feature>
<keyword evidence="4" id="KW-0460">Magnesium</keyword>
<organism evidence="7 9">
    <name type="scientific">Heyndrickxia coagulans</name>
    <name type="common">Weizmannia coagulans</name>
    <dbReference type="NCBI Taxonomy" id="1398"/>
    <lineage>
        <taxon>Bacteria</taxon>
        <taxon>Bacillati</taxon>
        <taxon>Bacillota</taxon>
        <taxon>Bacilli</taxon>
        <taxon>Bacillales</taxon>
        <taxon>Bacillaceae</taxon>
        <taxon>Heyndrickxia</taxon>
    </lineage>
</organism>
<evidence type="ECO:0000313" key="8">
    <source>
        <dbReference type="Proteomes" id="UP000032024"/>
    </source>
</evidence>
<feature type="site" description="Important for catalytic activity and assists the phosphoryl transfer reaction to Asp8 by balancing charge and orienting the reacting groups" evidence="5">
    <location>
        <position position="119"/>
    </location>
</feature>
<keyword evidence="4" id="KW-0479">Metal-binding</keyword>
<dbReference type="EMBL" id="CP010525">
    <property type="protein sequence ID" value="AJO21071.1"/>
    <property type="molecule type" value="Genomic_DNA"/>
</dbReference>
<dbReference type="GO" id="GO:0005975">
    <property type="term" value="P:carbohydrate metabolic process"/>
    <property type="evidence" value="ECO:0007669"/>
    <property type="project" value="InterPro"/>
</dbReference>
<dbReference type="EMBL" id="LRPN01000034">
    <property type="protein sequence ID" value="KWZ83833.1"/>
    <property type="molecule type" value="Genomic_DNA"/>
</dbReference>
<dbReference type="PATRIC" id="fig|1398.18.peg.279"/>
<feature type="binding site" evidence="4">
    <location>
        <position position="12"/>
    </location>
    <ligand>
        <name>Mg(2+)</name>
        <dbReference type="ChEBI" id="CHEBI:18420"/>
    </ligand>
</feature>
<feature type="binding site" evidence="3">
    <location>
        <begin position="12"/>
        <end position="14"/>
    </location>
    <ligand>
        <name>substrate</name>
    </ligand>
</feature>
<dbReference type="NCBIfam" id="TIGR01990">
    <property type="entry name" value="bPGM"/>
    <property type="match status" value="1"/>
</dbReference>
<dbReference type="SUPFAM" id="SSF56784">
    <property type="entry name" value="HAD-like"/>
    <property type="match status" value="1"/>
</dbReference>
<dbReference type="SFLD" id="SFLDG01135">
    <property type="entry name" value="C1.5.6:_HAD__Beta-PGM__Phospha"/>
    <property type="match status" value="1"/>
</dbReference>
<evidence type="ECO:0000313" key="9">
    <source>
        <dbReference type="Proteomes" id="UP000070376"/>
    </source>
</evidence>
<gene>
    <name evidence="7" type="ORF">HMPREF3213_01169</name>
    <name evidence="6" type="ORF">SB48_HM08orf00418</name>
</gene>
<dbReference type="AlphaFoldDB" id="A0A0C5C2X5"/>
<accession>A0A0C5C2X5</accession>
<feature type="binding site" evidence="3">
    <location>
        <position position="28"/>
    </location>
    <ligand>
        <name>substrate</name>
    </ligand>
</feature>
<dbReference type="NCBIfam" id="TIGR01509">
    <property type="entry name" value="HAD-SF-IA-v3"/>
    <property type="match status" value="1"/>
</dbReference>
<dbReference type="RefSeq" id="WP_014096800.1">
    <property type="nucleotide sequence ID" value="NZ_CP010525.1"/>
</dbReference>
<evidence type="ECO:0000256" key="3">
    <source>
        <dbReference type="PIRSR" id="PIRSR610972-2"/>
    </source>
</evidence>
<evidence type="ECO:0000256" key="5">
    <source>
        <dbReference type="PIRSR" id="PIRSR610972-4"/>
    </source>
</evidence>
<feature type="binding site" evidence="3">
    <location>
        <position position="150"/>
    </location>
    <ligand>
        <name>substrate</name>
    </ligand>
</feature>
<feature type="binding site" evidence="3">
    <location>
        <begin position="47"/>
        <end position="52"/>
    </location>
    <ligand>
        <name>substrate</name>
    </ligand>
</feature>
<dbReference type="Gene3D" id="3.40.50.1000">
    <property type="entry name" value="HAD superfamily/HAD-like"/>
    <property type="match status" value="1"/>
</dbReference>
<reference evidence="7" key="4">
    <citation type="submission" date="2016-01" db="EMBL/GenBank/DDBJ databases">
        <authorList>
            <person name="Oliw E.H."/>
        </authorList>
    </citation>
    <scope>NUCLEOTIDE SEQUENCE [LARGE SCALE GENOMIC DNA]</scope>
    <source>
        <strain evidence="7">GED7749B</strain>
    </source>
</reference>
<dbReference type="GO" id="GO:0008801">
    <property type="term" value="F:beta-phosphoglucomutase activity"/>
    <property type="evidence" value="ECO:0007669"/>
    <property type="project" value="InterPro"/>
</dbReference>
<dbReference type="InterPro" id="IPR036412">
    <property type="entry name" value="HAD-like_sf"/>
</dbReference>
<reference evidence="6" key="1">
    <citation type="submission" date="2015-01" db="EMBL/GenBank/DDBJ databases">
        <title>Comparative genome analysis of Bacillus coagulans HM-08, Clostridium butyricum HM-68, Bacillus subtilis HM-66 and Bacillus licheniformis BL-09.</title>
        <authorList>
            <person name="Zhang H."/>
        </authorList>
    </citation>
    <scope>NUCLEOTIDE SEQUENCE [LARGE SCALE GENOMIC DNA]</scope>
    <source>
        <strain evidence="6">HM-08</strain>
    </source>
</reference>
<feature type="active site" description="Proton donor/acceptor" evidence="2">
    <location>
        <position position="14"/>
    </location>
</feature>
<feature type="site" description="Important for catalytic activity and assists the phosphoryl transfer reaction to Asp8 by balancing charge and orienting the reacting groups" evidence="5">
    <location>
        <position position="150"/>
    </location>
</feature>
<feature type="binding site" evidence="4">
    <location>
        <position position="14"/>
    </location>
    <ligand>
        <name>Mg(2+)</name>
        <dbReference type="ChEBI" id="CHEBI:18420"/>
    </ligand>
</feature>
<feature type="binding site" evidence="3">
    <location>
        <position position="81"/>
    </location>
    <ligand>
        <name>substrate</name>
    </ligand>
</feature>
<comment type="cofactor">
    <cofactor evidence="4">
        <name>Mg(2+)</name>
        <dbReference type="ChEBI" id="CHEBI:18420"/>
    </cofactor>
    <text evidence="4">Binds 2 magnesium ions per subunit.</text>
</comment>
<name>A0A0C5C2X5_HEYCO</name>
<evidence type="ECO:0000256" key="1">
    <source>
        <dbReference type="ARBA" id="ARBA00006171"/>
    </source>
</evidence>
<dbReference type="PANTHER" id="PTHR43481">
    <property type="entry name" value="FRUCTOSE-1-PHOSPHATE PHOSPHATASE"/>
    <property type="match status" value="1"/>
</dbReference>
<evidence type="ECO:0000256" key="4">
    <source>
        <dbReference type="PIRSR" id="PIRSR610972-3"/>
    </source>
</evidence>
<dbReference type="InterPro" id="IPR010976">
    <property type="entry name" value="B-phosphoglucomutase_hydrolase"/>
</dbReference>
<comment type="similarity">
    <text evidence="1">Belongs to the HAD-like hydrolase superfamily. CbbY/CbbZ/Gph/YieH family.</text>
</comment>
<feature type="binding site" evidence="3">
    <location>
        <position position="55"/>
    </location>
    <ligand>
        <name>substrate</name>
    </ligand>
</feature>
<dbReference type="SFLD" id="SFLDF00046">
    <property type="entry name" value="beta-phosphoglucomutase"/>
    <property type="match status" value="1"/>
</dbReference>
<dbReference type="InterPro" id="IPR010972">
    <property type="entry name" value="Beta-PGM"/>
</dbReference>
<dbReference type="GO" id="GO:0050308">
    <property type="term" value="F:sugar-phosphatase activity"/>
    <property type="evidence" value="ECO:0007669"/>
    <property type="project" value="TreeGrafter"/>
</dbReference>
<evidence type="ECO:0000256" key="2">
    <source>
        <dbReference type="PIRSR" id="PIRSR610972-1"/>
    </source>
</evidence>
<dbReference type="PANTHER" id="PTHR43481:SF4">
    <property type="entry name" value="GLYCEROL-1-PHOSPHATE PHOSPHOHYDROLASE 1-RELATED"/>
    <property type="match status" value="1"/>
</dbReference>
<proteinExistence type="inferred from homology"/>
<dbReference type="InterPro" id="IPR023214">
    <property type="entry name" value="HAD_sf"/>
</dbReference>
<evidence type="ECO:0000313" key="6">
    <source>
        <dbReference type="EMBL" id="AJO21071.1"/>
    </source>
</evidence>
<evidence type="ECO:0000313" key="7">
    <source>
        <dbReference type="EMBL" id="KWZ83833.1"/>
    </source>
</evidence>
<reference evidence="8" key="2">
    <citation type="submission" date="2015-01" db="EMBL/GenBank/DDBJ databases">
        <title>Comparative genome analysis of Bacillus coagulans HM-08, Clostridium butyricum HM-68, Bacillus subtilis HM-66 and Bacillus paralicheniformis BL-09.</title>
        <authorList>
            <person name="Zhang H."/>
        </authorList>
    </citation>
    <scope>NUCLEOTIDE SEQUENCE [LARGE SCALE GENOMIC DNA]</scope>
    <source>
        <strain evidence="8">HM-08</strain>
    </source>
</reference>
<dbReference type="SFLD" id="SFLDG01129">
    <property type="entry name" value="C1.5:_HAD__Beta-PGM__Phosphata"/>
    <property type="match status" value="1"/>
</dbReference>
<dbReference type="Gene3D" id="1.10.150.240">
    <property type="entry name" value="Putative phosphatase, domain 2"/>
    <property type="match status" value="1"/>
</dbReference>
<dbReference type="Proteomes" id="UP000070376">
    <property type="component" value="Unassembled WGS sequence"/>
</dbReference>
<feature type="binding site" evidence="3">
    <location>
        <begin position="119"/>
        <end position="123"/>
    </location>
    <ligand>
        <name>substrate</name>
    </ligand>
</feature>
<dbReference type="InterPro" id="IPR051806">
    <property type="entry name" value="HAD-like_SPP"/>
</dbReference>
<dbReference type="Pfam" id="PF00702">
    <property type="entry name" value="Hydrolase"/>
    <property type="match status" value="1"/>
</dbReference>
<feature type="binding site" evidence="4">
    <location>
        <position position="174"/>
    </location>
    <ligand>
        <name>Mg(2+)</name>
        <dbReference type="ChEBI" id="CHEBI:18420"/>
    </ligand>
</feature>
<dbReference type="InterPro" id="IPR023198">
    <property type="entry name" value="PGP-like_dom2"/>
</dbReference>
<keyword evidence="8" id="KW-1185">Reference proteome</keyword>
<dbReference type="NCBIfam" id="TIGR02009">
    <property type="entry name" value="PGMB-YQAB-SF"/>
    <property type="match status" value="1"/>
</dbReference>
<feature type="binding site" evidence="4">
    <location>
        <position position="175"/>
    </location>
    <ligand>
        <name>Mg(2+)</name>
        <dbReference type="ChEBI" id="CHEBI:18420"/>
    </ligand>
</feature>
<dbReference type="GO" id="GO:0000287">
    <property type="term" value="F:magnesium ion binding"/>
    <property type="evidence" value="ECO:0007669"/>
    <property type="project" value="InterPro"/>
</dbReference>